<dbReference type="EMBL" id="LLXI01003273">
    <property type="protein sequence ID" value="PKY58951.1"/>
    <property type="molecule type" value="Genomic_DNA"/>
</dbReference>
<organism evidence="2 3">
    <name type="scientific">Rhizophagus irregularis</name>
    <dbReference type="NCBI Taxonomy" id="588596"/>
    <lineage>
        <taxon>Eukaryota</taxon>
        <taxon>Fungi</taxon>
        <taxon>Fungi incertae sedis</taxon>
        <taxon>Mucoromycota</taxon>
        <taxon>Glomeromycotina</taxon>
        <taxon>Glomeromycetes</taxon>
        <taxon>Glomerales</taxon>
        <taxon>Glomeraceae</taxon>
        <taxon>Rhizophagus</taxon>
    </lineage>
</organism>
<dbReference type="VEuPathDB" id="FungiDB:RhiirFUN_009477"/>
<reference evidence="2 3" key="1">
    <citation type="submission" date="2015-10" db="EMBL/GenBank/DDBJ databases">
        <title>Genome analyses suggest a sexual origin of heterokaryosis in a supposedly ancient asexual fungus.</title>
        <authorList>
            <person name="Ropars J."/>
            <person name="Sedzielewska K."/>
            <person name="Noel J."/>
            <person name="Charron P."/>
            <person name="Farinelli L."/>
            <person name="Marton T."/>
            <person name="Kruger M."/>
            <person name="Pelin A."/>
            <person name="Brachmann A."/>
            <person name="Corradi N."/>
        </authorList>
    </citation>
    <scope>NUCLEOTIDE SEQUENCE [LARGE SCALE GENOMIC DNA]</scope>
    <source>
        <strain evidence="2 3">A4</strain>
    </source>
</reference>
<feature type="compositionally biased region" description="Low complexity" evidence="1">
    <location>
        <begin position="18"/>
        <end position="35"/>
    </location>
</feature>
<name>A0A2I1HJ88_9GLOM</name>
<dbReference type="VEuPathDB" id="FungiDB:FUN_008526"/>
<proteinExistence type="predicted"/>
<evidence type="ECO:0000313" key="3">
    <source>
        <dbReference type="Proteomes" id="UP000234323"/>
    </source>
</evidence>
<dbReference type="AlphaFoldDB" id="A0A2I1HJ88"/>
<accession>A0A2I1HJ88</accession>
<gene>
    <name evidence="2" type="ORF">RhiirA4_513934</name>
</gene>
<feature type="compositionally biased region" description="Polar residues" evidence="1">
    <location>
        <begin position="36"/>
        <end position="92"/>
    </location>
</feature>
<dbReference type="Proteomes" id="UP000234323">
    <property type="component" value="Unassembled WGS sequence"/>
</dbReference>
<protein>
    <submittedName>
        <fullName evidence="2">Uncharacterized protein</fullName>
    </submittedName>
</protein>
<sequence length="209" mass="22195">MTGKRNNKASGTSAPKRPAQSPPSGGVQGQGSSSSDKVPTSQPSANNLAKCTRDTASTSPLPPADTNTSPSASDSGTSFEDSRHSPSNTVNKGKNIEILPLEPEHAASPDASTAAIQSSPLRFYVAAAPSTIEGFWEDPGKCLYMSNVTQYLKKDICAFHKKYFCGTGIAQKGNSEDQQNKFPFLETCTTFFRSLISKVLAAHFKGNKT</sequence>
<evidence type="ECO:0000256" key="1">
    <source>
        <dbReference type="SAM" id="MobiDB-lite"/>
    </source>
</evidence>
<evidence type="ECO:0000313" key="2">
    <source>
        <dbReference type="EMBL" id="PKY58951.1"/>
    </source>
</evidence>
<feature type="region of interest" description="Disordered" evidence="1">
    <location>
        <begin position="1"/>
        <end position="94"/>
    </location>
</feature>
<comment type="caution">
    <text evidence="2">The sequence shown here is derived from an EMBL/GenBank/DDBJ whole genome shotgun (WGS) entry which is preliminary data.</text>
</comment>
<keyword evidence="3" id="KW-1185">Reference proteome</keyword>